<evidence type="ECO:0000313" key="11">
    <source>
        <dbReference type="Proteomes" id="UP000018951"/>
    </source>
</evidence>
<sequence>MKNKAEAKGLDLKVVVIYVGRVTAVKAKGRIFLFRVGVVVGDMKGNVGYAIAKHSELSEAKEKAIQKAKKSITKIGLRQNRTLHHGVFCKYGASKLLFKPANPGTGIIAGGVVRKFCEIAGIRDVIVKSYGSSCPHAMIRNIFQSFREIYPLKYIATKRGKKVIDIIRNRI</sequence>
<dbReference type="GO" id="GO:0003723">
    <property type="term" value="F:RNA binding"/>
    <property type="evidence" value="ECO:0007669"/>
    <property type="project" value="InterPro"/>
</dbReference>
<dbReference type="Proteomes" id="UP000018951">
    <property type="component" value="Unassembled WGS sequence"/>
</dbReference>
<keyword evidence="4 7" id="KW-0687">Ribonucleoprotein</keyword>
<name>W2V1J9_9RICK</name>
<protein>
    <recommendedName>
        <fullName evidence="5">Small ribosomal subunit protein uS5</fullName>
    </recommendedName>
    <alternativeName>
        <fullName evidence="6">30S ribosomal protein S5</fullName>
    </alternativeName>
</protein>
<dbReference type="InterPro" id="IPR020568">
    <property type="entry name" value="Ribosomal_Su5_D2-typ_SF"/>
</dbReference>
<dbReference type="GO" id="GO:0003735">
    <property type="term" value="F:structural constituent of ribosome"/>
    <property type="evidence" value="ECO:0007669"/>
    <property type="project" value="UniProtKB-UniRule"/>
</dbReference>
<dbReference type="Gene3D" id="3.30.160.20">
    <property type="match status" value="1"/>
</dbReference>
<feature type="domain" description="S5 DRBM" evidence="9">
    <location>
        <begin position="12"/>
        <end position="75"/>
    </location>
</feature>
<dbReference type="InterPro" id="IPR013810">
    <property type="entry name" value="Ribosomal_uS5_N"/>
</dbReference>
<dbReference type="Pfam" id="PF00333">
    <property type="entry name" value="Ribosomal_S5"/>
    <property type="match status" value="1"/>
</dbReference>
<evidence type="ECO:0000256" key="4">
    <source>
        <dbReference type="ARBA" id="ARBA00023274"/>
    </source>
</evidence>
<keyword evidence="3 7" id="KW-0689">Ribosomal protein</keyword>
<dbReference type="EMBL" id="AXCJ01000005">
    <property type="protein sequence ID" value="ETO91308.1"/>
    <property type="molecule type" value="Genomic_DNA"/>
</dbReference>
<gene>
    <name evidence="10" type="primary">rpsE</name>
    <name evidence="10" type="ORF">P857_217</name>
</gene>
<dbReference type="PANTHER" id="PTHR48277">
    <property type="entry name" value="MITOCHONDRIAL RIBOSOMAL PROTEIN S5"/>
    <property type="match status" value="1"/>
</dbReference>
<evidence type="ECO:0000256" key="1">
    <source>
        <dbReference type="ARBA" id="ARBA00003093"/>
    </source>
</evidence>
<dbReference type="InterPro" id="IPR005324">
    <property type="entry name" value="Ribosomal_uS5_C"/>
</dbReference>
<dbReference type="AlphaFoldDB" id="W2V1J9"/>
<accession>W2V1J9</accession>
<evidence type="ECO:0000256" key="5">
    <source>
        <dbReference type="ARBA" id="ARBA00035255"/>
    </source>
</evidence>
<dbReference type="SUPFAM" id="SSF54768">
    <property type="entry name" value="dsRNA-binding domain-like"/>
    <property type="match status" value="1"/>
</dbReference>
<dbReference type="STRING" id="1401685.P857_217"/>
<evidence type="ECO:0000259" key="9">
    <source>
        <dbReference type="PROSITE" id="PS50881"/>
    </source>
</evidence>
<comment type="function">
    <text evidence="1">Located at the back of the 30S subunit body where it stabilizes the conformation of the head with respect to the body.</text>
</comment>
<evidence type="ECO:0000256" key="7">
    <source>
        <dbReference type="PROSITE-ProRule" id="PRU00268"/>
    </source>
</evidence>
<dbReference type="GO" id="GO:1990904">
    <property type="term" value="C:ribonucleoprotein complex"/>
    <property type="evidence" value="ECO:0007669"/>
    <property type="project" value="UniProtKB-UniRule"/>
</dbReference>
<evidence type="ECO:0000256" key="8">
    <source>
        <dbReference type="RuleBase" id="RU003823"/>
    </source>
</evidence>
<dbReference type="SUPFAM" id="SSF54211">
    <property type="entry name" value="Ribosomal protein S5 domain 2-like"/>
    <property type="match status" value="1"/>
</dbReference>
<dbReference type="PROSITE" id="PS50881">
    <property type="entry name" value="S5_DSRBD"/>
    <property type="match status" value="1"/>
</dbReference>
<dbReference type="Pfam" id="PF03719">
    <property type="entry name" value="Ribosomal_S5_C"/>
    <property type="match status" value="1"/>
</dbReference>
<dbReference type="GO" id="GO:0005737">
    <property type="term" value="C:cytoplasm"/>
    <property type="evidence" value="ECO:0007669"/>
    <property type="project" value="UniProtKB-ARBA"/>
</dbReference>
<evidence type="ECO:0000256" key="6">
    <source>
        <dbReference type="ARBA" id="ARBA00035519"/>
    </source>
</evidence>
<dbReference type="GO" id="GO:0006412">
    <property type="term" value="P:translation"/>
    <property type="evidence" value="ECO:0007669"/>
    <property type="project" value="InterPro"/>
</dbReference>
<comment type="similarity">
    <text evidence="2 8">Belongs to the universal ribosomal protein uS5 family.</text>
</comment>
<evidence type="ECO:0000313" key="10">
    <source>
        <dbReference type="EMBL" id="ETO91308.1"/>
    </source>
</evidence>
<evidence type="ECO:0000256" key="2">
    <source>
        <dbReference type="ARBA" id="ARBA00008945"/>
    </source>
</evidence>
<dbReference type="PANTHER" id="PTHR48277:SF1">
    <property type="entry name" value="MITOCHONDRIAL RIBOSOMAL PROTEIN S5"/>
    <property type="match status" value="1"/>
</dbReference>
<comment type="caution">
    <text evidence="10">The sequence shown here is derived from an EMBL/GenBank/DDBJ whole genome shotgun (WGS) entry which is preliminary data.</text>
</comment>
<keyword evidence="11" id="KW-1185">Reference proteome</keyword>
<dbReference type="InterPro" id="IPR000851">
    <property type="entry name" value="Ribosomal_uS5"/>
</dbReference>
<evidence type="ECO:0000256" key="3">
    <source>
        <dbReference type="ARBA" id="ARBA00022980"/>
    </source>
</evidence>
<dbReference type="FunFam" id="3.30.230.10:FF:000002">
    <property type="entry name" value="30S ribosomal protein S5"/>
    <property type="match status" value="1"/>
</dbReference>
<dbReference type="InterPro" id="IPR014721">
    <property type="entry name" value="Ribsml_uS5_D2-typ_fold_subgr"/>
</dbReference>
<organism evidence="10 11">
    <name type="scientific">Candidatus Xenolissoclinum pacificiensis L6</name>
    <dbReference type="NCBI Taxonomy" id="1401685"/>
    <lineage>
        <taxon>Bacteria</taxon>
        <taxon>Pseudomonadati</taxon>
        <taxon>Pseudomonadota</taxon>
        <taxon>Alphaproteobacteria</taxon>
        <taxon>Rickettsiales</taxon>
        <taxon>Anaplasmataceae</taxon>
        <taxon>Candidatus Xenolissoclinum</taxon>
    </lineage>
</organism>
<reference evidence="10 11" key="1">
    <citation type="journal article" date="2013" name="PLoS ONE">
        <title>Bacterial endosymbiosis in a chordate host: long-term co-evolution and conservation of secondary metabolism.</title>
        <authorList>
            <person name="Kwan J.C."/>
            <person name="Schmidt E.W."/>
        </authorList>
    </citation>
    <scope>NUCLEOTIDE SEQUENCE [LARGE SCALE GENOMIC DNA]</scope>
    <source>
        <strain evidence="11">L6</strain>
    </source>
</reference>
<proteinExistence type="inferred from homology"/>
<dbReference type="Gene3D" id="3.30.230.10">
    <property type="match status" value="1"/>
</dbReference>
<dbReference type="GO" id="GO:0005840">
    <property type="term" value="C:ribosome"/>
    <property type="evidence" value="ECO:0007669"/>
    <property type="project" value="UniProtKB-KW"/>
</dbReference>